<name>A0A0E9XA36_ANGAN</name>
<reference evidence="1" key="2">
    <citation type="journal article" date="2015" name="Fish Shellfish Immunol.">
        <title>Early steps in the European eel (Anguilla anguilla)-Vibrio vulnificus interaction in the gills: Role of the RtxA13 toxin.</title>
        <authorList>
            <person name="Callol A."/>
            <person name="Pajuelo D."/>
            <person name="Ebbesson L."/>
            <person name="Teles M."/>
            <person name="MacKenzie S."/>
            <person name="Amaro C."/>
        </authorList>
    </citation>
    <scope>NUCLEOTIDE SEQUENCE</scope>
</reference>
<evidence type="ECO:0000313" key="1">
    <source>
        <dbReference type="EMBL" id="JAH98563.1"/>
    </source>
</evidence>
<protein>
    <submittedName>
        <fullName evidence="1">Uncharacterized protein</fullName>
    </submittedName>
</protein>
<sequence>MNQFTNVLVNGLYSTSNSSYVQELG</sequence>
<reference evidence="1" key="1">
    <citation type="submission" date="2014-11" db="EMBL/GenBank/DDBJ databases">
        <authorList>
            <person name="Amaro Gonzalez C."/>
        </authorList>
    </citation>
    <scope>NUCLEOTIDE SEQUENCE</scope>
</reference>
<organism evidence="1">
    <name type="scientific">Anguilla anguilla</name>
    <name type="common">European freshwater eel</name>
    <name type="synonym">Muraena anguilla</name>
    <dbReference type="NCBI Taxonomy" id="7936"/>
    <lineage>
        <taxon>Eukaryota</taxon>
        <taxon>Metazoa</taxon>
        <taxon>Chordata</taxon>
        <taxon>Craniata</taxon>
        <taxon>Vertebrata</taxon>
        <taxon>Euteleostomi</taxon>
        <taxon>Actinopterygii</taxon>
        <taxon>Neopterygii</taxon>
        <taxon>Teleostei</taxon>
        <taxon>Anguilliformes</taxon>
        <taxon>Anguillidae</taxon>
        <taxon>Anguilla</taxon>
    </lineage>
</organism>
<dbReference type="AlphaFoldDB" id="A0A0E9XA36"/>
<proteinExistence type="predicted"/>
<accession>A0A0E9XA36</accession>
<dbReference type="EMBL" id="GBXM01010014">
    <property type="protein sequence ID" value="JAH98563.1"/>
    <property type="molecule type" value="Transcribed_RNA"/>
</dbReference>